<dbReference type="GeneID" id="85317506"/>
<organism evidence="1 2">
    <name type="scientific">Lasiosphaeria miniovina</name>
    <dbReference type="NCBI Taxonomy" id="1954250"/>
    <lineage>
        <taxon>Eukaryota</taxon>
        <taxon>Fungi</taxon>
        <taxon>Dikarya</taxon>
        <taxon>Ascomycota</taxon>
        <taxon>Pezizomycotina</taxon>
        <taxon>Sordariomycetes</taxon>
        <taxon>Sordariomycetidae</taxon>
        <taxon>Sordariales</taxon>
        <taxon>Lasiosphaeriaceae</taxon>
        <taxon>Lasiosphaeria</taxon>
    </lineage>
</organism>
<gene>
    <name evidence="1" type="ORF">B0T26DRAFT_298174</name>
</gene>
<proteinExistence type="predicted"/>
<accession>A0AA40DYB9</accession>
<evidence type="ECO:0000313" key="1">
    <source>
        <dbReference type="EMBL" id="KAK0717501.1"/>
    </source>
</evidence>
<dbReference type="RefSeq" id="XP_060296294.1">
    <property type="nucleotide sequence ID" value="XM_060434236.1"/>
</dbReference>
<dbReference type="AlphaFoldDB" id="A0AA40DYB9"/>
<protein>
    <submittedName>
        <fullName evidence="1">Uncharacterized protein</fullName>
    </submittedName>
</protein>
<dbReference type="Proteomes" id="UP001172101">
    <property type="component" value="Unassembled WGS sequence"/>
</dbReference>
<name>A0AA40DYB9_9PEZI</name>
<sequence>MPLHYTALDSSKSQIRLLAVHPSEDHEYLDQTLSWIQTYVQGQKGPPSPLWLKLDSRVETSPICQGLRNRAVLKARIGYRNVVTNPYWTRIWKFLEFWPPSRDPECCLN</sequence>
<evidence type="ECO:0000313" key="2">
    <source>
        <dbReference type="Proteomes" id="UP001172101"/>
    </source>
</evidence>
<reference evidence="1" key="1">
    <citation type="submission" date="2023-06" db="EMBL/GenBank/DDBJ databases">
        <title>Genome-scale phylogeny and comparative genomics of the fungal order Sordariales.</title>
        <authorList>
            <consortium name="Lawrence Berkeley National Laboratory"/>
            <person name="Hensen N."/>
            <person name="Bonometti L."/>
            <person name="Westerberg I."/>
            <person name="Brannstrom I.O."/>
            <person name="Guillou S."/>
            <person name="Cros-Aarteil S."/>
            <person name="Calhoun S."/>
            <person name="Haridas S."/>
            <person name="Kuo A."/>
            <person name="Mondo S."/>
            <person name="Pangilinan J."/>
            <person name="Riley R."/>
            <person name="LaButti K."/>
            <person name="Andreopoulos B."/>
            <person name="Lipzen A."/>
            <person name="Chen C."/>
            <person name="Yanf M."/>
            <person name="Daum C."/>
            <person name="Ng V."/>
            <person name="Clum A."/>
            <person name="Steindorff A."/>
            <person name="Ohm R."/>
            <person name="Martin F."/>
            <person name="Silar P."/>
            <person name="Natvig D."/>
            <person name="Lalanne C."/>
            <person name="Gautier V."/>
            <person name="Ament-velasquez S.L."/>
            <person name="Kruys A."/>
            <person name="Hutchinson M.I."/>
            <person name="Powell A.J."/>
            <person name="Barry K."/>
            <person name="Miller A.N."/>
            <person name="Grigoriev I.V."/>
            <person name="Debuchy R."/>
            <person name="Gladieux P."/>
            <person name="Thoren M.H."/>
            <person name="Johannesson H."/>
        </authorList>
    </citation>
    <scope>NUCLEOTIDE SEQUENCE</scope>
    <source>
        <strain evidence="1">SMH2392-1A</strain>
    </source>
</reference>
<dbReference type="EMBL" id="JAUIRO010000004">
    <property type="protein sequence ID" value="KAK0717501.1"/>
    <property type="molecule type" value="Genomic_DNA"/>
</dbReference>
<keyword evidence="2" id="KW-1185">Reference proteome</keyword>
<comment type="caution">
    <text evidence="1">The sequence shown here is derived from an EMBL/GenBank/DDBJ whole genome shotgun (WGS) entry which is preliminary data.</text>
</comment>